<dbReference type="RefSeq" id="WP_307265219.1">
    <property type="nucleotide sequence ID" value="NZ_JAUSVL010000001.1"/>
</dbReference>
<evidence type="ECO:0000256" key="2">
    <source>
        <dbReference type="SAM" id="MobiDB-lite"/>
    </source>
</evidence>
<dbReference type="EMBL" id="JAUSVL010000001">
    <property type="protein sequence ID" value="MDQ0291846.1"/>
    <property type="molecule type" value="Genomic_DNA"/>
</dbReference>
<dbReference type="PANTHER" id="PTHR32305">
    <property type="match status" value="1"/>
</dbReference>
<feature type="domain" description="DUF6531" evidence="3">
    <location>
        <begin position="1364"/>
        <end position="1410"/>
    </location>
</feature>
<gene>
    <name evidence="5" type="ORF">J3R75_003953</name>
</gene>
<dbReference type="Pfam" id="PF25023">
    <property type="entry name" value="TEN_YD-shell"/>
    <property type="match status" value="1"/>
</dbReference>
<comment type="caution">
    <text evidence="5">The sequence shown here is derived from an EMBL/GenBank/DDBJ whole genome shotgun (WGS) entry which is preliminary data.</text>
</comment>
<dbReference type="SUPFAM" id="SSF53474">
    <property type="entry name" value="alpha/beta-Hydrolases"/>
    <property type="match status" value="1"/>
</dbReference>
<evidence type="ECO:0000313" key="6">
    <source>
        <dbReference type="Proteomes" id="UP001238163"/>
    </source>
</evidence>
<dbReference type="InterPro" id="IPR050708">
    <property type="entry name" value="T6SS_VgrG/RHS"/>
</dbReference>
<dbReference type="InterPro" id="IPR031325">
    <property type="entry name" value="RHS_repeat"/>
</dbReference>
<keyword evidence="6" id="KW-1185">Reference proteome</keyword>
<dbReference type="PANTHER" id="PTHR32305:SF15">
    <property type="entry name" value="PROTEIN RHSA-RELATED"/>
    <property type="match status" value="1"/>
</dbReference>
<evidence type="ECO:0000256" key="1">
    <source>
        <dbReference type="ARBA" id="ARBA00022737"/>
    </source>
</evidence>
<feature type="region of interest" description="Disordered" evidence="2">
    <location>
        <begin position="2161"/>
        <end position="2187"/>
    </location>
</feature>
<dbReference type="Pfam" id="PF20148">
    <property type="entry name" value="DUF6531"/>
    <property type="match status" value="1"/>
</dbReference>
<accession>A0AAE3VK75</accession>
<feature type="domain" description="Teneurin-like YD-shell" evidence="4">
    <location>
        <begin position="2311"/>
        <end position="2487"/>
    </location>
</feature>
<dbReference type="NCBIfam" id="TIGR01643">
    <property type="entry name" value="YD_repeat_2x"/>
    <property type="match status" value="4"/>
</dbReference>
<evidence type="ECO:0000259" key="3">
    <source>
        <dbReference type="Pfam" id="PF20148"/>
    </source>
</evidence>
<dbReference type="Proteomes" id="UP001238163">
    <property type="component" value="Unassembled WGS sequence"/>
</dbReference>
<dbReference type="Pfam" id="PF05593">
    <property type="entry name" value="RHS_repeat"/>
    <property type="match status" value="2"/>
</dbReference>
<protein>
    <submittedName>
        <fullName evidence="5">RHS repeat-associated protein</fullName>
    </submittedName>
</protein>
<dbReference type="Gene3D" id="2.180.10.10">
    <property type="entry name" value="RHS repeat-associated core"/>
    <property type="match status" value="3"/>
</dbReference>
<keyword evidence="1" id="KW-0677">Repeat</keyword>
<dbReference type="InterPro" id="IPR006530">
    <property type="entry name" value="YD"/>
</dbReference>
<evidence type="ECO:0000259" key="4">
    <source>
        <dbReference type="Pfam" id="PF25023"/>
    </source>
</evidence>
<dbReference type="InterPro" id="IPR056823">
    <property type="entry name" value="TEN-like_YD-shell"/>
</dbReference>
<dbReference type="InterPro" id="IPR029058">
    <property type="entry name" value="AB_hydrolase_fold"/>
</dbReference>
<sequence length="3009" mass="329372">MKNKWGIWDWVYVIWTLVVCLLAMWACDAAAGEIALRDALNDFRQDITHMPGRGIGRGDRQLREERVGNAVELTSACMEHLTRQGYDCRVVFGRVVLSPAQAAAWAALPREGIQQALGDESHPVVWTEAGLSFDMPWLQVLSHDLWGFGAADDTAAIWVNVFPALIAHDCAPSVECDAIIAAATRLTQGVGAITTLDYGVDGIAAALGIQRFPATMVAEQLAQCLVVDEVAASHTMLTAATSLPGYRGVSCLSPAPVAILEEYGSYAIMPPELRACVVFRLLADGEEVLRWQCPQEDIGAQTFALQWLDDCEEPSEAAARGDSRGAWRPLLRMDGHVVVEGKMVSEGGVLSLVCCRYADAAATTLSDQVRFAIEPRRECRWVVSSGTMAPPEPDGDADAVAQQLRRCAYLQDCQRRIAGAEFGWQDCAWLRVLLLERNDAAPVATTADDANAAGIAVSWRLVLPEEEPAAYACTAAGVNPDACRRAWSMAMAFAPMLALEWLANTSDGITITSSLNAFRVAFQRQSQWLWLPKEAGAVANSDEMIVPWLALAAAAPQAEWFGACAMGGETPLPVCSWPEAQNSCQLHIMANAGGVVSPAAVVSLDDVCGDDSNAAALDFFCRVYQRVLALIRHLYDAQCGTVPQCLKDLTAMALLVGLTDEAAALPQIESITVPTCWSRASGECPIRLQLARSTWWALCIENAVGEPQWRQRGTDCTAELRWPLHDLRQHLCADGSYVLRLRAGDGQHVEEQCRNVVLDSQAPALSLELLGGMSLPGVRYSVNDASPATAELVLTDDAGTVIRRWDALPINAPAELLVDSADVAVGNYLLTLYAKDAAGNCASKELALDLLGGPGVLPELRLRIVGHEALEPVLTTDARLEVLAKGIDDLQECALFLDDDILLATGPGPLLAETLYVSQWPAGRHVLQAVAWDEAGDEYLSASIACYIRPEEGDDNLPPMLDVALDGWPPDANSTLAVSAWDNRDLQCMRVWLDGELMCDESFMPGTQEGRLENLPISASVLVRGLWLQASDRVGNLRQRLLRYPDASAAGDEKPIVVFCSPQLNGGPLQDDIEYQLYKESAGELAYIFLRLNGELLSEHFFPWETEFAGTIPLASCRGGENLLELQAVGVNGIAADTVVARFTVPVIVDMTLTPDVVCGWAGDDPTVTLTATLRQECAWTASVPSVPAVVPQHGYGSVVQWSFSSADFADGSYQVRIDLPDLGLWRERSLEVDHQRGEVIAQITQPVTGVLKEGVVRVMGSACYSEEGREVSYQLAVRDEHGEWLIVCPRQNDPHCAAMLPARARPAAEDERRLCVNGAVTAAELALLDLSGLPDSRYELYLEVAAAGQRAADQVVFQLASDLKSGPFTWQEQDLRVPAGAMMIKATRNYASDSLQDGDFGPGWSLNLSAMDVVIPEERAELTDVFGGTMSIRQGGSRDVCVMLPDGRRATFAYELVPGGGMSFCYYAQWRAPDAVAATLAPTVSNKLMALPGLEPYWEAAGMATPWENYDFPGFVLSCQDGNKYLLERKFLGDAELLVGGAGGSDDGESYAHVAAYGQARLREITTSEGERIVFAADSISSQSLAGRLKDIMKIERGHEGDNRITAIDSLQGEQLRIEYAYDELGRLVQVWHGRLGQDRQLWRSYAYDDERFPFHLTAIRDGRGALLFAQRFDALGRICATTNADGAETTVLRDCIAGVELRTDPLGHETTILHDARGNISAVVAPDGALTSYDYDAAGRESAVTNPLGEKNLAVYDDLGRLQARIEPLGQRTDYVYADNGRCRRIVDPLGRLTDYTMDTQGRNTSITTATGDVVTMSYDAQGRVSSFTGGEGLEPILVTYDERGRPQAITDMRGLQIQSEYDDSNNLAVKTLHFFADDSSQISELSVAADYDVEGRPTSVYDSLNNWQKTTYDYRGRAVQEAASSGQCMNRRFDAMDRVVETWDDAGVLWRFVYDAAGQQVLAAGPFTLPENQREQPPEILIFPQAERRHFDACGRLISLVLLNDVAVIRDDLGAGQYRCQSLASGGSAASATRDYDAAGRLRFLRSLAGVEQYFEYDANGRCVGMSDGAGRGRRWEYDAIGNVTAVFDAAGNQTLCSYDDRGLPTVVIGPGGGITLTEYDAQGRLRLTHNPTGLLASNSFTTAGQLASVRFCAGDGDDQDGGGDDAARRLGQGSKARSDGGGDSDALAEYSYEYNATLGLAAIIDPLGRRHDFEVDEFGRECLQRLPLGQECTAIYDSGGRLPSRRSDFLGNRIAYSYDAHGHLREKRVAAAGDAACELLYRYRYDAFGRCESITLAAGDDDVAEQLLACEYNAAGRMVRQDNAGVVLQREYDADTRVIRQWTDNTDLRYTYDAGGALSTMVVHKAAGRELSQPDEYGFEYDKAGHLSRLSRPDGSVSSFTVDGRGLVTAIHHDAGSQALQQESSYEHDAAGRCVSALDSWSDDGRQRHERRQSYRYDALGRLCREESWCEGLAAFCYSEESSYDATGNRVRSVHTDERGAMTVRAFEYDANDRLLKEEVQNSSESYQILYSWDANGSLLSRVAGGAYPDERRYTWDAENRLVAVHIDQPNAASGAVHWSIFYDYDVRGILSGCTRERRQNQLVERSRYRLVMTPSEPDGMPVLLECQLLEGTADDSLQSFVQNGQLVARYGADGEAWQCAGDRLGTVSSERSGATRVRQGYDARGVPLLPSRETPGHGFAGEWQDPVTGLVYLRSRFYAPELGAFISRDAHPGQLSQPMSLHKYAYCLNDPVNRCDPGGCFSMLSCMSAMWSQVSSACNTFIRYRVPLQIATELSWGVFSLSDFMTREAEKTNATVVVHGVMPHFPGYSKDLTSGLDGRIDNQDYYEFLWSGFSMAIFPWLPNPLQHGIAKASLRSCLLAIEQKGYRHLSLIGHSWGTVLSLDALEQRDVPIHTWVTMGSPLPRVTPRFPFRNWLNVFSASDPIVYLEIQPFFRFASEPMEPLFAQESPPEQHGVGNQPLLDAHSCYWTDYMTIKLIANLLKAQ</sequence>
<reference evidence="5" key="1">
    <citation type="submission" date="2023-07" db="EMBL/GenBank/DDBJ databases">
        <title>Genomic Encyclopedia of Type Strains, Phase IV (KMG-IV): sequencing the most valuable type-strain genomes for metagenomic binning, comparative biology and taxonomic classification.</title>
        <authorList>
            <person name="Goeker M."/>
        </authorList>
    </citation>
    <scope>NUCLEOTIDE SEQUENCE</scope>
    <source>
        <strain evidence="5">DSM 24202</strain>
    </source>
</reference>
<dbReference type="NCBIfam" id="TIGR03696">
    <property type="entry name" value="Rhs_assc_core"/>
    <property type="match status" value="1"/>
</dbReference>
<dbReference type="InterPro" id="IPR022385">
    <property type="entry name" value="Rhs_assc_core"/>
</dbReference>
<dbReference type="InterPro" id="IPR045351">
    <property type="entry name" value="DUF6531"/>
</dbReference>
<name>A0AAE3VK75_9BACT</name>
<proteinExistence type="predicted"/>
<evidence type="ECO:0000313" key="5">
    <source>
        <dbReference type="EMBL" id="MDQ0291846.1"/>
    </source>
</evidence>
<organism evidence="5 6">
    <name type="scientific">Oligosphaera ethanolica</name>
    <dbReference type="NCBI Taxonomy" id="760260"/>
    <lineage>
        <taxon>Bacteria</taxon>
        <taxon>Pseudomonadati</taxon>
        <taxon>Lentisphaerota</taxon>
        <taxon>Oligosphaeria</taxon>
        <taxon>Oligosphaerales</taxon>
        <taxon>Oligosphaeraceae</taxon>
        <taxon>Oligosphaera</taxon>
    </lineage>
</organism>